<accession>A0ACA9L1D6</accession>
<organism evidence="1 2">
    <name type="scientific">Acaulospora colombiana</name>
    <dbReference type="NCBI Taxonomy" id="27376"/>
    <lineage>
        <taxon>Eukaryota</taxon>
        <taxon>Fungi</taxon>
        <taxon>Fungi incertae sedis</taxon>
        <taxon>Mucoromycota</taxon>
        <taxon>Glomeromycotina</taxon>
        <taxon>Glomeromycetes</taxon>
        <taxon>Diversisporales</taxon>
        <taxon>Acaulosporaceae</taxon>
        <taxon>Acaulospora</taxon>
    </lineage>
</organism>
<proteinExistence type="predicted"/>
<dbReference type="Proteomes" id="UP000789525">
    <property type="component" value="Unassembled WGS sequence"/>
</dbReference>
<sequence length="821" mass="94389">MVTMEGVHLIVKKCADEIRERGLCVVDIFKPIRIGENEDEVRELVNFLLEKSQSECKDELRKHDIHDIGNELVKHTTPPSLHRCNAKPTLGKFSVVTEILCEVFSICADVTAESHINKMSAQRLVKSFALCLMGNHEQGGKNFDSAYTEWTKCSNACLHLFLAYLRERSVSESLNPRLTMLLDNYVEYRKKSIASTYFEHPLPDTTIEDLNSIPKPRSRKQSSVTFTQTEINEKKTLISELPSSSRPVSILKVTRQVPVASARRETRRFTTLLPEMIGGLKRKTIIRTSIVMTLDEKRNAEQMWEAFQSNGVGAMSDDYLKLYFAIEERDRKSTYTGNPDNLLWTHFSRKGFKSLHLDPPEIIVGKSDEGQKSITDNAKIRTISKISEKEENEDEPDKGQEVQLARNDSGVSVGDSMRQTVVWDEFSSSGFRDNVDNISNLSLPIGEALSVERVDTENKENENDVEPKGKSRKGSVAKKKFVKFRSLRRPPRTRSFDHILMDKEEDWEDWDIISRTEDLPVATHLSIETVDEIFPYVWMETTAEGEGNRWGDWVFIEPKKGLVNECEWVMIEEKAQIFSDGELKKSYTRRKMSIISTFSIPWVTSRGKPRPVSKVSTAHSFASSKLPQPPRALAMFDRARTDDSSDIMTTNYRFGPRRFTKKDISGPYPQERRSVMHFSRTKNSGYADGNGTTMQYEKYQYNYSGDDYESDPGYYNEYQDGYYDEYPDGHYDGYQDGYYDEEYWEDDYYHQQGYAEEDGYYDQVGYDYSGGAEEEGNFEDAKNNEESRSPQVERLLNVDSKEDAKGKDKEVLRPQTTSVNV</sequence>
<evidence type="ECO:0000313" key="1">
    <source>
        <dbReference type="EMBL" id="CAG8500738.1"/>
    </source>
</evidence>
<keyword evidence="2" id="KW-1185">Reference proteome</keyword>
<comment type="caution">
    <text evidence="1">The sequence shown here is derived from an EMBL/GenBank/DDBJ whole genome shotgun (WGS) entry which is preliminary data.</text>
</comment>
<gene>
    <name evidence="1" type="ORF">ACOLOM_LOCUS2786</name>
</gene>
<reference evidence="1" key="1">
    <citation type="submission" date="2021-06" db="EMBL/GenBank/DDBJ databases">
        <authorList>
            <person name="Kallberg Y."/>
            <person name="Tangrot J."/>
            <person name="Rosling A."/>
        </authorList>
    </citation>
    <scope>NUCLEOTIDE SEQUENCE</scope>
    <source>
        <strain evidence="1">CL356</strain>
    </source>
</reference>
<evidence type="ECO:0000313" key="2">
    <source>
        <dbReference type="Proteomes" id="UP000789525"/>
    </source>
</evidence>
<name>A0ACA9L1D6_9GLOM</name>
<protein>
    <submittedName>
        <fullName evidence="1">15689_t:CDS:1</fullName>
    </submittedName>
</protein>
<dbReference type="EMBL" id="CAJVPT010003823">
    <property type="protein sequence ID" value="CAG8500738.1"/>
    <property type="molecule type" value="Genomic_DNA"/>
</dbReference>